<evidence type="ECO:0000313" key="4">
    <source>
        <dbReference type="Proteomes" id="UP001302374"/>
    </source>
</evidence>
<dbReference type="EMBL" id="CP043839">
    <property type="protein sequence ID" value="WOF12606.1"/>
    <property type="molecule type" value="Genomic_DNA"/>
</dbReference>
<name>A0A7X5YCA7_9BACT</name>
<evidence type="ECO:0000313" key="2">
    <source>
        <dbReference type="EMBL" id="WOF12606.1"/>
    </source>
</evidence>
<gene>
    <name evidence="2" type="ORF">F1644_10180</name>
    <name evidence="1" type="ORF">GGR15_001865</name>
</gene>
<evidence type="ECO:0000313" key="3">
    <source>
        <dbReference type="Proteomes" id="UP000576368"/>
    </source>
</evidence>
<protein>
    <submittedName>
        <fullName evidence="1">Uncharacterized protein</fullName>
    </submittedName>
</protein>
<dbReference type="EMBL" id="JAATLI010000006">
    <property type="protein sequence ID" value="NJC18246.1"/>
    <property type="molecule type" value="Genomic_DNA"/>
</dbReference>
<accession>A0A7X5YCA7</accession>
<organism evidence="1 3">
    <name type="scientific">Butyricimonas paravirosa</name>
    <dbReference type="NCBI Taxonomy" id="1472417"/>
    <lineage>
        <taxon>Bacteria</taxon>
        <taxon>Pseudomonadati</taxon>
        <taxon>Bacteroidota</taxon>
        <taxon>Bacteroidia</taxon>
        <taxon>Bacteroidales</taxon>
        <taxon>Odoribacteraceae</taxon>
        <taxon>Butyricimonas</taxon>
    </lineage>
</organism>
<dbReference type="Proteomes" id="UP000576368">
    <property type="component" value="Unassembled WGS sequence"/>
</dbReference>
<reference evidence="1 3" key="2">
    <citation type="submission" date="2020-03" db="EMBL/GenBank/DDBJ databases">
        <title>Genomic Encyclopedia of Type Strains, Phase IV (KMG-IV): sequencing the most valuable type-strain genomes for metagenomic binning, comparative biology and taxonomic classification.</title>
        <authorList>
            <person name="Goeker M."/>
        </authorList>
    </citation>
    <scope>NUCLEOTIDE SEQUENCE [LARGE SCALE GENOMIC DNA]</scope>
    <source>
        <strain evidence="1 3">DSM 105722</strain>
    </source>
</reference>
<keyword evidence="4" id="KW-1185">Reference proteome</keyword>
<dbReference type="GeneID" id="86891662"/>
<reference evidence="2 4" key="1">
    <citation type="submission" date="2019-09" db="EMBL/GenBank/DDBJ databases">
        <title>Butyricimonas paravirosa DSM 105722 (=214-4 = JCM 18677 = CCUG 65563).</title>
        <authorList>
            <person name="Le Roy T."/>
            <person name="Cani P.D."/>
        </authorList>
    </citation>
    <scope>NUCLEOTIDE SEQUENCE [LARGE SCALE GENOMIC DNA]</scope>
    <source>
        <strain evidence="2 4">DSM 105722</strain>
    </source>
</reference>
<dbReference type="RefSeq" id="WP_087421441.1">
    <property type="nucleotide sequence ID" value="NZ_BMPA01000005.1"/>
</dbReference>
<sequence>MSVDALKLNLLEKLKQEHRFWSFKDDSIKEVSDDILIEKTLLYLDMDEIKQLFSIYPLKKIKQVWLDYLIPQGDYLYTLNRFLAWYFFKIKKPDAYIKAMETRHSNKLLR</sequence>
<dbReference type="Proteomes" id="UP001302374">
    <property type="component" value="Chromosome"/>
</dbReference>
<proteinExistence type="predicted"/>
<dbReference type="AlphaFoldDB" id="A0A7X5YCA7"/>
<evidence type="ECO:0000313" key="1">
    <source>
        <dbReference type="EMBL" id="NJC18246.1"/>
    </source>
</evidence>